<protein>
    <submittedName>
        <fullName evidence="1">Uncharacterized protein</fullName>
    </submittedName>
</protein>
<dbReference type="AlphaFoldDB" id="C0INJ7"/>
<accession>C0INJ7</accession>
<organism evidence="1">
    <name type="scientific">uncultured bacterium BLR13</name>
    <dbReference type="NCBI Taxonomy" id="506515"/>
    <lineage>
        <taxon>Bacteria</taxon>
        <taxon>environmental samples</taxon>
    </lineage>
</organism>
<proteinExistence type="predicted"/>
<name>C0INJ7_9BACT</name>
<dbReference type="EMBL" id="EU408352">
    <property type="protein sequence ID" value="ACN58883.1"/>
    <property type="molecule type" value="Genomic_DNA"/>
</dbReference>
<sequence length="40" mass="4248">MLFSRAAAGVVDTRTARAFDDEGRHVSPSLTGINNTVADK</sequence>
<reference evidence="1" key="1">
    <citation type="journal article" date="2009" name="ISME J.">
        <title>Functional metagenomics reveals diverse beta-lactamases in a remote Alaskan soil.</title>
        <authorList>
            <person name="Allen H.K."/>
            <person name="Moe L.A."/>
            <person name="Rodbumrer J."/>
            <person name="Gaarder A."/>
            <person name="Handelsman J."/>
        </authorList>
    </citation>
    <scope>NUCLEOTIDE SEQUENCE</scope>
</reference>
<evidence type="ECO:0000313" key="1">
    <source>
        <dbReference type="EMBL" id="ACN58883.1"/>
    </source>
</evidence>
<gene>
    <name evidence="1" type="ORF">AKSOIL_0268</name>
</gene>